<dbReference type="Pfam" id="PF12697">
    <property type="entry name" value="Abhydrolase_6"/>
    <property type="match status" value="1"/>
</dbReference>
<dbReference type="InterPro" id="IPR029058">
    <property type="entry name" value="AB_hydrolase_fold"/>
</dbReference>
<feature type="domain" description="AB hydrolase-1" evidence="1">
    <location>
        <begin position="47"/>
        <end position="253"/>
    </location>
</feature>
<comment type="caution">
    <text evidence="2">The sequence shown here is derived from an EMBL/GenBank/DDBJ whole genome shotgun (WGS) entry which is preliminary data.</text>
</comment>
<dbReference type="EMBL" id="SSSM01000001">
    <property type="protein sequence ID" value="THG33423.1"/>
    <property type="molecule type" value="Genomic_DNA"/>
</dbReference>
<keyword evidence="3" id="KW-1185">Reference proteome</keyword>
<dbReference type="OrthoDB" id="63519at2"/>
<organism evidence="2 3">
    <name type="scientific">Naasia lichenicola</name>
    <dbReference type="NCBI Taxonomy" id="2565933"/>
    <lineage>
        <taxon>Bacteria</taxon>
        <taxon>Bacillati</taxon>
        <taxon>Actinomycetota</taxon>
        <taxon>Actinomycetes</taxon>
        <taxon>Micrococcales</taxon>
        <taxon>Microbacteriaceae</taxon>
        <taxon>Naasia</taxon>
    </lineage>
</organism>
<dbReference type="Gene3D" id="3.40.50.1820">
    <property type="entry name" value="alpha/beta hydrolase"/>
    <property type="match status" value="1"/>
</dbReference>
<dbReference type="SUPFAM" id="SSF53474">
    <property type="entry name" value="alpha/beta-Hydrolases"/>
    <property type="match status" value="1"/>
</dbReference>
<gene>
    <name evidence="2" type="ORF">E6C64_03530</name>
</gene>
<reference evidence="2 3" key="1">
    <citation type="submission" date="2019-04" db="EMBL/GenBank/DDBJ databases">
        <authorList>
            <person name="Jiang L."/>
        </authorList>
    </citation>
    <scope>NUCLEOTIDE SEQUENCE [LARGE SCALE GENOMIC DNA]</scope>
    <source>
        <strain evidence="2 3">YIM 131853</strain>
    </source>
</reference>
<name>A0A4S4FRX6_9MICO</name>
<dbReference type="RefSeq" id="WP_136426205.1">
    <property type="nucleotide sequence ID" value="NZ_SSSM01000001.1"/>
</dbReference>
<evidence type="ECO:0000259" key="1">
    <source>
        <dbReference type="Pfam" id="PF12697"/>
    </source>
</evidence>
<dbReference type="PANTHER" id="PTHR43433:SF5">
    <property type="entry name" value="AB HYDROLASE-1 DOMAIN-CONTAINING PROTEIN"/>
    <property type="match status" value="1"/>
</dbReference>
<dbReference type="GO" id="GO:0046503">
    <property type="term" value="P:glycerolipid catabolic process"/>
    <property type="evidence" value="ECO:0007669"/>
    <property type="project" value="TreeGrafter"/>
</dbReference>
<dbReference type="PANTHER" id="PTHR43433">
    <property type="entry name" value="HYDROLASE, ALPHA/BETA FOLD FAMILY PROTEIN"/>
    <property type="match status" value="1"/>
</dbReference>
<dbReference type="InterPro" id="IPR000073">
    <property type="entry name" value="AB_hydrolase_1"/>
</dbReference>
<sequence>MTDTTTIPQTLTTTSADGTTIAYERTGSGPAIVLVDGAMCTRDFGPMRPVAAALSDAFTVYAYDRRGRGESGDTAPYAVQREIEDLLAMIAVTGGPSLVFGSSSGAALALEAAMAGAPISRLAVWEPPYVATGKAEAEPDHVANSTALVEAGRPGDAVTYFLTKMVGAPAFVGLIMKLNRRIWRKMQAVGHTIPYDARIMDGFVAPAERLAAIGQPTLVALGGRAKPNMRAAVLAVADAVPNAEFRELPGQMHNVATTAISPLLREWFLRG</sequence>
<dbReference type="AlphaFoldDB" id="A0A4S4FRX6"/>
<evidence type="ECO:0000313" key="3">
    <source>
        <dbReference type="Proteomes" id="UP000309133"/>
    </source>
</evidence>
<dbReference type="InterPro" id="IPR050471">
    <property type="entry name" value="AB_hydrolase"/>
</dbReference>
<evidence type="ECO:0000313" key="2">
    <source>
        <dbReference type="EMBL" id="THG33423.1"/>
    </source>
</evidence>
<keyword evidence="2" id="KW-0378">Hydrolase</keyword>
<dbReference type="Proteomes" id="UP000309133">
    <property type="component" value="Unassembled WGS sequence"/>
</dbReference>
<proteinExistence type="predicted"/>
<protein>
    <submittedName>
        <fullName evidence="2">Alpha/beta fold hydrolase</fullName>
    </submittedName>
</protein>
<accession>A0A4S4FRX6</accession>
<dbReference type="GO" id="GO:0004806">
    <property type="term" value="F:triacylglycerol lipase activity"/>
    <property type="evidence" value="ECO:0007669"/>
    <property type="project" value="TreeGrafter"/>
</dbReference>